<dbReference type="EMBL" id="JBHSRF010000099">
    <property type="protein sequence ID" value="MFC6086761.1"/>
    <property type="molecule type" value="Genomic_DNA"/>
</dbReference>
<dbReference type="Pfam" id="PF04672">
    <property type="entry name" value="Methyltransf_19"/>
    <property type="match status" value="1"/>
</dbReference>
<reference evidence="2" key="1">
    <citation type="journal article" date="2019" name="Int. J. Syst. Evol. Microbiol.">
        <title>The Global Catalogue of Microorganisms (GCM) 10K type strain sequencing project: providing services to taxonomists for standard genome sequencing and annotation.</title>
        <authorList>
            <consortium name="The Broad Institute Genomics Platform"/>
            <consortium name="The Broad Institute Genome Sequencing Center for Infectious Disease"/>
            <person name="Wu L."/>
            <person name="Ma J."/>
        </authorList>
    </citation>
    <scope>NUCLEOTIDE SEQUENCE [LARGE SCALE GENOMIC DNA]</scope>
    <source>
        <strain evidence="2">JCM 30346</strain>
    </source>
</reference>
<name>A0ABW1NTY8_9ACTN</name>
<sequence>MGEGVRREPGDLDVTTPNWARIGNYILGGKDHFAADRAAAEEILFYAPEIRPMTVELYDFQARAIRYLASQGTDQYIVIGTGLPSTCQTHAVARAIVPGARVVYVSHDAVVLSHARALVATDADTGVVKGHVLHPADIVADPVTRRYIDPDRPVGVIIPNILQYIPDVDDPFKRVGELRDWMPPGSHLVLAHVVLDSRPAAADRIVQVYKRIIGRDEDASRTRDQVRGFFDGLEMVEPGLVYIREWRPDNPLATHRPEKLWMVGGVGRKAPN</sequence>
<dbReference type="SUPFAM" id="SSF53335">
    <property type="entry name" value="S-adenosyl-L-methionine-dependent methyltransferases"/>
    <property type="match status" value="1"/>
</dbReference>
<dbReference type="Gene3D" id="3.40.50.150">
    <property type="entry name" value="Vaccinia Virus protein VP39"/>
    <property type="match status" value="1"/>
</dbReference>
<keyword evidence="1" id="KW-0808">Transferase</keyword>
<dbReference type="GO" id="GO:0032259">
    <property type="term" value="P:methylation"/>
    <property type="evidence" value="ECO:0007669"/>
    <property type="project" value="UniProtKB-KW"/>
</dbReference>
<dbReference type="RefSeq" id="WP_380762256.1">
    <property type="nucleotide sequence ID" value="NZ_JBHSRF010000099.1"/>
</dbReference>
<keyword evidence="2" id="KW-1185">Reference proteome</keyword>
<dbReference type="InterPro" id="IPR029063">
    <property type="entry name" value="SAM-dependent_MTases_sf"/>
</dbReference>
<dbReference type="PIRSF" id="PIRSF017393">
    <property type="entry name" value="MTase_SAV2177"/>
    <property type="match status" value="1"/>
</dbReference>
<dbReference type="GO" id="GO:0008168">
    <property type="term" value="F:methyltransferase activity"/>
    <property type="evidence" value="ECO:0007669"/>
    <property type="project" value="UniProtKB-KW"/>
</dbReference>
<evidence type="ECO:0000313" key="1">
    <source>
        <dbReference type="EMBL" id="MFC6086761.1"/>
    </source>
</evidence>
<evidence type="ECO:0000313" key="2">
    <source>
        <dbReference type="Proteomes" id="UP001596137"/>
    </source>
</evidence>
<comment type="caution">
    <text evidence="1">The sequence shown here is derived from an EMBL/GenBank/DDBJ whole genome shotgun (WGS) entry which is preliminary data.</text>
</comment>
<keyword evidence="1" id="KW-0489">Methyltransferase</keyword>
<proteinExistence type="predicted"/>
<dbReference type="EC" id="2.1.1.-" evidence="1"/>
<dbReference type="InterPro" id="IPR006764">
    <property type="entry name" value="SAM_dep_MeTrfase_SAV2177_type"/>
</dbReference>
<dbReference type="Proteomes" id="UP001596137">
    <property type="component" value="Unassembled WGS sequence"/>
</dbReference>
<protein>
    <submittedName>
        <fullName evidence="1">SAM-dependent methyltransferase</fullName>
        <ecNumber evidence="1">2.1.1.-</ecNumber>
    </submittedName>
</protein>
<organism evidence="1 2">
    <name type="scientific">Sphaerisporangium aureirubrum</name>
    <dbReference type="NCBI Taxonomy" id="1544736"/>
    <lineage>
        <taxon>Bacteria</taxon>
        <taxon>Bacillati</taxon>
        <taxon>Actinomycetota</taxon>
        <taxon>Actinomycetes</taxon>
        <taxon>Streptosporangiales</taxon>
        <taxon>Streptosporangiaceae</taxon>
        <taxon>Sphaerisporangium</taxon>
    </lineage>
</organism>
<gene>
    <name evidence="1" type="ORF">ACFP1K_36715</name>
</gene>
<accession>A0ABW1NTY8</accession>